<accession>A0AAW6D039</accession>
<evidence type="ECO:0000313" key="2">
    <source>
        <dbReference type="EMBL" id="MDB8003999.1"/>
    </source>
</evidence>
<evidence type="ECO:0000313" key="3">
    <source>
        <dbReference type="Proteomes" id="UP001210809"/>
    </source>
</evidence>
<dbReference type="Proteomes" id="UP001210809">
    <property type="component" value="Unassembled WGS sequence"/>
</dbReference>
<sequence length="78" mass="9024">MSDNYRNRLESYLASMLQAKRMLSMGIITPEDYADIDTIMNEKYGISSCSLYCGMDLIYDGFRGNMSHYKEVTLCQEK</sequence>
<reference evidence="2" key="1">
    <citation type="submission" date="2023-01" db="EMBL/GenBank/DDBJ databases">
        <title>Human gut microbiome strain richness.</title>
        <authorList>
            <person name="Chen-Liaw A."/>
        </authorList>
    </citation>
    <scope>NUCLEOTIDE SEQUENCE</scope>
    <source>
        <strain evidence="2">1001283st1_G1_1001283B150217_161031</strain>
    </source>
</reference>
<evidence type="ECO:0000259" key="1">
    <source>
        <dbReference type="Pfam" id="PF20612"/>
    </source>
</evidence>
<dbReference type="AlphaFoldDB" id="A0AAW6D039"/>
<name>A0AAW6D039_9FIRM</name>
<proteinExistence type="predicted"/>
<gene>
    <name evidence="2" type="ORF">PNE09_07945</name>
</gene>
<dbReference type="EMBL" id="JAQLXW010000009">
    <property type="protein sequence ID" value="MDB8003999.1"/>
    <property type="molecule type" value="Genomic_DNA"/>
</dbReference>
<dbReference type="Pfam" id="PF20612">
    <property type="entry name" value="SHOCT_2"/>
    <property type="match status" value="1"/>
</dbReference>
<comment type="caution">
    <text evidence="2">The sequence shown here is derived from an EMBL/GenBank/DDBJ whole genome shotgun (WGS) entry which is preliminary data.</text>
</comment>
<feature type="domain" description="SHOCT-like" evidence="1">
    <location>
        <begin position="1"/>
        <end position="53"/>
    </location>
</feature>
<protein>
    <recommendedName>
        <fullName evidence="1">SHOCT-like domain-containing protein</fullName>
    </recommendedName>
</protein>
<organism evidence="2 3">
    <name type="scientific">[Eubacterium] siraeum</name>
    <dbReference type="NCBI Taxonomy" id="39492"/>
    <lineage>
        <taxon>Bacteria</taxon>
        <taxon>Bacillati</taxon>
        <taxon>Bacillota</taxon>
        <taxon>Clostridia</taxon>
        <taxon>Eubacteriales</taxon>
        <taxon>Oscillospiraceae</taxon>
        <taxon>Oscillospiraceae incertae sedis</taxon>
    </lineage>
</organism>
<dbReference type="InterPro" id="IPR046749">
    <property type="entry name" value="SHOCT_2"/>
</dbReference>